<evidence type="ECO:0000313" key="5">
    <source>
        <dbReference type="Proteomes" id="UP000515297"/>
    </source>
</evidence>
<dbReference type="EMBL" id="CP060052">
    <property type="protein sequence ID" value="QNE05506.1"/>
    <property type="molecule type" value="Genomic_DNA"/>
</dbReference>
<dbReference type="GO" id="GO:0008168">
    <property type="term" value="F:methyltransferase activity"/>
    <property type="evidence" value="ECO:0007669"/>
    <property type="project" value="UniProtKB-KW"/>
</dbReference>
<keyword evidence="2 4" id="KW-0808">Transferase</keyword>
<reference evidence="4 5" key="1">
    <citation type="submission" date="2020-08" db="EMBL/GenBank/DDBJ databases">
        <authorList>
            <person name="Liu G."/>
            <person name="Sun C."/>
        </authorList>
    </citation>
    <scope>NUCLEOTIDE SEQUENCE [LARGE SCALE GENOMIC DNA]</scope>
    <source>
        <strain evidence="4 5">OT19</strain>
    </source>
</reference>
<protein>
    <submittedName>
        <fullName evidence="4">Methyltransferase domain-containing protein</fullName>
    </submittedName>
</protein>
<dbReference type="PANTHER" id="PTHR43861:SF1">
    <property type="entry name" value="TRANS-ACONITATE 2-METHYLTRANSFERASE"/>
    <property type="match status" value="1"/>
</dbReference>
<organism evidence="4 5">
    <name type="scientific">Croceicoccus marinus</name>
    <dbReference type="NCBI Taxonomy" id="450378"/>
    <lineage>
        <taxon>Bacteria</taxon>
        <taxon>Pseudomonadati</taxon>
        <taxon>Pseudomonadota</taxon>
        <taxon>Alphaproteobacteria</taxon>
        <taxon>Sphingomonadales</taxon>
        <taxon>Erythrobacteraceae</taxon>
        <taxon>Croceicoccus</taxon>
    </lineage>
</organism>
<gene>
    <name evidence="4" type="ORF">H4O24_02040</name>
</gene>
<dbReference type="InterPro" id="IPR029063">
    <property type="entry name" value="SAM-dependent_MTases_sf"/>
</dbReference>
<dbReference type="PANTHER" id="PTHR43861">
    <property type="entry name" value="TRANS-ACONITATE 2-METHYLTRANSFERASE-RELATED"/>
    <property type="match status" value="1"/>
</dbReference>
<dbReference type="InterPro" id="IPR041698">
    <property type="entry name" value="Methyltransf_25"/>
</dbReference>
<evidence type="ECO:0000313" key="4">
    <source>
        <dbReference type="EMBL" id="QNE05506.1"/>
    </source>
</evidence>
<proteinExistence type="predicted"/>
<sequence length="278" mass="29434">MRGVDRALAGGGVIAAHSRAVAAAFGGAEDYDRHARVQRVAAEALAERIAALGLEGPRVLEFGCGTGFLTEAMARRGVSGGEWLVTDLAPAMVERCRQRMGGRGGIDFAVLDVARGDPPMAGTYDLVTASLAAQWLGDLDEAAGRMLRWVRPGGHVLFNTLGSGTFREWRGALAAAGAEAGTPAYPSAEAIAAIRTASQASPMRTDMLIDRHSDARSFLASLKAIGAHVPAENHRPVGPARMRAAMRHFERAGSIASYELVTCHFRRLSPEIMSTEIS</sequence>
<keyword evidence="1 4" id="KW-0489">Methyltransferase</keyword>
<accession>A0A7G6VUU1</accession>
<dbReference type="Proteomes" id="UP000515297">
    <property type="component" value="Chromosome"/>
</dbReference>
<evidence type="ECO:0000259" key="3">
    <source>
        <dbReference type="Pfam" id="PF13649"/>
    </source>
</evidence>
<dbReference type="SUPFAM" id="SSF53335">
    <property type="entry name" value="S-adenosyl-L-methionine-dependent methyltransferases"/>
    <property type="match status" value="1"/>
</dbReference>
<feature type="domain" description="Methyltransferase" evidence="3">
    <location>
        <begin position="59"/>
        <end position="154"/>
    </location>
</feature>
<evidence type="ECO:0000256" key="2">
    <source>
        <dbReference type="ARBA" id="ARBA00022679"/>
    </source>
</evidence>
<dbReference type="AlphaFoldDB" id="A0A7G6VUU1"/>
<dbReference type="GO" id="GO:0032259">
    <property type="term" value="P:methylation"/>
    <property type="evidence" value="ECO:0007669"/>
    <property type="project" value="UniProtKB-KW"/>
</dbReference>
<evidence type="ECO:0000256" key="1">
    <source>
        <dbReference type="ARBA" id="ARBA00022603"/>
    </source>
</evidence>
<dbReference type="Pfam" id="PF13649">
    <property type="entry name" value="Methyltransf_25"/>
    <property type="match status" value="1"/>
</dbReference>
<name>A0A7G6VUU1_9SPHN</name>
<dbReference type="CDD" id="cd02440">
    <property type="entry name" value="AdoMet_MTases"/>
    <property type="match status" value="1"/>
</dbReference>
<dbReference type="Gene3D" id="3.40.50.150">
    <property type="entry name" value="Vaccinia Virus protein VP39"/>
    <property type="match status" value="1"/>
</dbReference>